<reference evidence="2 3" key="1">
    <citation type="submission" date="2016-10" db="EMBL/GenBank/DDBJ databases">
        <authorList>
            <person name="de Groot N.N."/>
        </authorList>
    </citation>
    <scope>NUCLEOTIDE SEQUENCE [LARGE SCALE GENOMIC DNA]</scope>
    <source>
        <strain evidence="2 3">MAR_2009_71</strain>
    </source>
</reference>
<keyword evidence="1" id="KW-0472">Membrane</keyword>
<dbReference type="EMBL" id="FNTB01000001">
    <property type="protein sequence ID" value="SEB96842.1"/>
    <property type="molecule type" value="Genomic_DNA"/>
</dbReference>
<dbReference type="AlphaFoldDB" id="A0A1H4NQD3"/>
<gene>
    <name evidence="2" type="ORF">SAMN05192540_2013</name>
</gene>
<evidence type="ECO:0000256" key="1">
    <source>
        <dbReference type="SAM" id="Phobius"/>
    </source>
</evidence>
<proteinExistence type="predicted"/>
<protein>
    <submittedName>
        <fullName evidence="2">Uncharacterized protein</fullName>
    </submittedName>
</protein>
<sequence>MEKIIQKLDSIEANLITKFKILQWVVSAALALVLVFLIILVYKG</sequence>
<accession>A0A1H4NQD3</accession>
<keyword evidence="1" id="KW-0812">Transmembrane</keyword>
<organism evidence="2 3">
    <name type="scientific">Maribacter dokdonensis</name>
    <dbReference type="NCBI Taxonomy" id="320912"/>
    <lineage>
        <taxon>Bacteria</taxon>
        <taxon>Pseudomonadati</taxon>
        <taxon>Bacteroidota</taxon>
        <taxon>Flavobacteriia</taxon>
        <taxon>Flavobacteriales</taxon>
        <taxon>Flavobacteriaceae</taxon>
        <taxon>Maribacter</taxon>
    </lineage>
</organism>
<name>A0A1H4NQD3_9FLAO</name>
<keyword evidence="1" id="KW-1133">Transmembrane helix</keyword>
<evidence type="ECO:0000313" key="2">
    <source>
        <dbReference type="EMBL" id="SEB96842.1"/>
    </source>
</evidence>
<dbReference type="Proteomes" id="UP000183038">
    <property type="component" value="Unassembled WGS sequence"/>
</dbReference>
<evidence type="ECO:0000313" key="3">
    <source>
        <dbReference type="Proteomes" id="UP000183038"/>
    </source>
</evidence>
<feature type="transmembrane region" description="Helical" evidence="1">
    <location>
        <begin position="21"/>
        <end position="42"/>
    </location>
</feature>